<dbReference type="PANTHER" id="PTHR47187:SF1">
    <property type="entry name" value="NFATC2-INTERACTING PROTEIN"/>
    <property type="match status" value="1"/>
</dbReference>
<feature type="compositionally biased region" description="Basic residues" evidence="3">
    <location>
        <begin position="130"/>
        <end position="139"/>
    </location>
</feature>
<dbReference type="GO" id="GO:0045944">
    <property type="term" value="P:positive regulation of transcription by RNA polymerase II"/>
    <property type="evidence" value="ECO:0007669"/>
    <property type="project" value="TreeGrafter"/>
</dbReference>
<gene>
    <name evidence="5" type="ORF">LSTR_LSTR010330</name>
</gene>
<evidence type="ECO:0000313" key="5">
    <source>
        <dbReference type="EMBL" id="RZF39236.1"/>
    </source>
</evidence>
<dbReference type="InterPro" id="IPR022617">
    <property type="entry name" value="Rad60/SUMO-like_dom"/>
</dbReference>
<feature type="compositionally biased region" description="Polar residues" evidence="3">
    <location>
        <begin position="28"/>
        <end position="40"/>
    </location>
</feature>
<feature type="region of interest" description="Disordered" evidence="3">
    <location>
        <begin position="71"/>
        <end position="141"/>
    </location>
</feature>
<evidence type="ECO:0000259" key="4">
    <source>
        <dbReference type="Pfam" id="PF11976"/>
    </source>
</evidence>
<feature type="domain" description="Rad60/SUMO-like" evidence="4">
    <location>
        <begin position="304"/>
        <end position="366"/>
    </location>
</feature>
<dbReference type="SMR" id="A0A482X104"/>
<keyword evidence="2" id="KW-0539">Nucleus</keyword>
<evidence type="ECO:0000256" key="3">
    <source>
        <dbReference type="SAM" id="MobiDB-lite"/>
    </source>
</evidence>
<dbReference type="Proteomes" id="UP000291343">
    <property type="component" value="Unassembled WGS sequence"/>
</dbReference>
<evidence type="ECO:0000256" key="2">
    <source>
        <dbReference type="ARBA" id="ARBA00023242"/>
    </source>
</evidence>
<organism evidence="5 6">
    <name type="scientific">Laodelphax striatellus</name>
    <name type="common">Small brown planthopper</name>
    <name type="synonym">Delphax striatella</name>
    <dbReference type="NCBI Taxonomy" id="195883"/>
    <lineage>
        <taxon>Eukaryota</taxon>
        <taxon>Metazoa</taxon>
        <taxon>Ecdysozoa</taxon>
        <taxon>Arthropoda</taxon>
        <taxon>Hexapoda</taxon>
        <taxon>Insecta</taxon>
        <taxon>Pterygota</taxon>
        <taxon>Neoptera</taxon>
        <taxon>Paraneoptera</taxon>
        <taxon>Hemiptera</taxon>
        <taxon>Auchenorrhyncha</taxon>
        <taxon>Fulgoroidea</taxon>
        <taxon>Delphacidae</taxon>
        <taxon>Criomorphinae</taxon>
        <taxon>Laodelphax</taxon>
    </lineage>
</organism>
<dbReference type="InterPro" id="IPR029071">
    <property type="entry name" value="Ubiquitin-like_domsf"/>
</dbReference>
<reference evidence="5 6" key="1">
    <citation type="journal article" date="2017" name="Gigascience">
        <title>Genome sequence of the small brown planthopper, Laodelphax striatellus.</title>
        <authorList>
            <person name="Zhu J."/>
            <person name="Jiang F."/>
            <person name="Wang X."/>
            <person name="Yang P."/>
            <person name="Bao Y."/>
            <person name="Zhao W."/>
            <person name="Wang W."/>
            <person name="Lu H."/>
            <person name="Wang Q."/>
            <person name="Cui N."/>
            <person name="Li J."/>
            <person name="Chen X."/>
            <person name="Luo L."/>
            <person name="Yu J."/>
            <person name="Kang L."/>
            <person name="Cui F."/>
        </authorList>
    </citation>
    <scope>NUCLEOTIDE SEQUENCE [LARGE SCALE GENOMIC DNA]</scope>
    <source>
        <strain evidence="5">Lst14</strain>
    </source>
</reference>
<sequence length="371" mass="41277">MFKDDSDSDEEGILSRAHANIAEKGIDPNSSFASGTGNDSVSQDLTLTQESTSAILEISDLGCYPVEISGSISEPVNPELNTSHLRRSPRIKRVTSNTSNSNNFITTRRGRARKVLNAESSNATDTTQKRNTRSKRGRKRSDVICIGSDDEEQYDSHAIPSKSKVKAKARSKNTKNNVESILLIEDDEASNDDYLDEIINVKIEWMCEGGLIIPHGRTQPFAKIYEDLSKMKGYDVNKIVLCKQDGKVVKPHDTPLSIKLSIIDILEGSVSSKAIENGDRNSENADAEADENNKNLCNFKILVEGQKAPSYVKMEKDQTMHVLLSKLAGQLNLNIEKMRLWFDGDLITPNHTPLTMELEGDECFEIKFKKP</sequence>
<feature type="compositionally biased region" description="Acidic residues" evidence="3">
    <location>
        <begin position="1"/>
        <end position="12"/>
    </location>
</feature>
<keyword evidence="6" id="KW-1185">Reference proteome</keyword>
<dbReference type="STRING" id="195883.A0A482X104"/>
<accession>A0A482X104</accession>
<dbReference type="AlphaFoldDB" id="A0A482X104"/>
<protein>
    <recommendedName>
        <fullName evidence="4">Rad60/SUMO-like domain-containing protein</fullName>
    </recommendedName>
</protein>
<dbReference type="InParanoid" id="A0A482X104"/>
<dbReference type="OrthoDB" id="442921at2759"/>
<dbReference type="PANTHER" id="PTHR47187">
    <property type="entry name" value="NFATC2-INTERACTING PROTEIN"/>
    <property type="match status" value="1"/>
</dbReference>
<dbReference type="SUPFAM" id="SSF54236">
    <property type="entry name" value="Ubiquitin-like"/>
    <property type="match status" value="1"/>
</dbReference>
<evidence type="ECO:0000256" key="1">
    <source>
        <dbReference type="ARBA" id="ARBA00004123"/>
    </source>
</evidence>
<dbReference type="Pfam" id="PF11976">
    <property type="entry name" value="Rad60-SLD"/>
    <property type="match status" value="1"/>
</dbReference>
<comment type="subcellular location">
    <subcellularLocation>
        <location evidence="1">Nucleus</location>
    </subcellularLocation>
</comment>
<feature type="region of interest" description="Disordered" evidence="3">
    <location>
        <begin position="1"/>
        <end position="40"/>
    </location>
</feature>
<dbReference type="Gene3D" id="3.10.20.90">
    <property type="entry name" value="Phosphatidylinositol 3-kinase Catalytic Subunit, Chain A, domain 1"/>
    <property type="match status" value="2"/>
</dbReference>
<comment type="caution">
    <text evidence="5">The sequence shown here is derived from an EMBL/GenBank/DDBJ whole genome shotgun (WGS) entry which is preliminary data.</text>
</comment>
<dbReference type="CDD" id="cd01763">
    <property type="entry name" value="Ubl_SUMO_like"/>
    <property type="match status" value="1"/>
</dbReference>
<name>A0A482X104_LAOST</name>
<feature type="compositionally biased region" description="Basic residues" evidence="3">
    <location>
        <begin position="84"/>
        <end position="93"/>
    </location>
</feature>
<feature type="compositionally biased region" description="Polar residues" evidence="3">
    <location>
        <begin position="71"/>
        <end position="83"/>
    </location>
</feature>
<feature type="compositionally biased region" description="Low complexity" evidence="3">
    <location>
        <begin position="95"/>
        <end position="107"/>
    </location>
</feature>
<dbReference type="EMBL" id="QKKF02020306">
    <property type="protein sequence ID" value="RZF39236.1"/>
    <property type="molecule type" value="Genomic_DNA"/>
</dbReference>
<dbReference type="InterPro" id="IPR052324">
    <property type="entry name" value="NFATC2-Int_DNA_Repair"/>
</dbReference>
<evidence type="ECO:0000313" key="6">
    <source>
        <dbReference type="Proteomes" id="UP000291343"/>
    </source>
</evidence>
<dbReference type="GO" id="GO:0005634">
    <property type="term" value="C:nucleus"/>
    <property type="evidence" value="ECO:0007669"/>
    <property type="project" value="UniProtKB-SubCell"/>
</dbReference>
<proteinExistence type="predicted"/>